<name>A0A291PJH0_9PROT</name>
<dbReference type="CDD" id="cd00093">
    <property type="entry name" value="HTH_XRE"/>
    <property type="match status" value="1"/>
</dbReference>
<keyword evidence="1" id="KW-0238">DNA-binding</keyword>
<dbReference type="AlphaFoldDB" id="A0A291PJH0"/>
<dbReference type="PANTHER" id="PTHR46797">
    <property type="entry name" value="HTH-TYPE TRANSCRIPTIONAL REGULATOR"/>
    <property type="match status" value="1"/>
</dbReference>
<gene>
    <name evidence="3" type="ORF">CIW82_13550</name>
</gene>
<dbReference type="InterPro" id="IPR010982">
    <property type="entry name" value="Lambda_DNA-bd_dom_sf"/>
</dbReference>
<dbReference type="EMBL" id="CP022699">
    <property type="protein sequence ID" value="ATJ91566.1"/>
    <property type="molecule type" value="Genomic_DNA"/>
</dbReference>
<evidence type="ECO:0000256" key="1">
    <source>
        <dbReference type="ARBA" id="ARBA00023125"/>
    </source>
</evidence>
<dbReference type="Pfam" id="PF01381">
    <property type="entry name" value="HTH_3"/>
    <property type="match status" value="1"/>
</dbReference>
<dbReference type="RefSeq" id="WP_086898859.1">
    <property type="nucleotide sequence ID" value="NZ_CP022699.1"/>
</dbReference>
<dbReference type="GO" id="GO:0005829">
    <property type="term" value="C:cytosol"/>
    <property type="evidence" value="ECO:0007669"/>
    <property type="project" value="TreeGrafter"/>
</dbReference>
<dbReference type="Gene3D" id="1.10.260.40">
    <property type="entry name" value="lambda repressor-like DNA-binding domains"/>
    <property type="match status" value="1"/>
</dbReference>
<reference evidence="3 4" key="1">
    <citation type="submission" date="2017-08" db="EMBL/GenBank/DDBJ databases">
        <title>Complete Genome Sequence of Acetobacter tropicalis Oregon-R-modENCODE STRAIN BDGP1, an acetic acid bacterium isolated from Drosophila melanogaster gut.</title>
        <authorList>
            <person name="Wan K.H."/>
            <person name="Yu C."/>
            <person name="Park S."/>
            <person name="Hammonds A.S."/>
            <person name="Booth B.W."/>
            <person name="Celniker S.E."/>
        </authorList>
    </citation>
    <scope>NUCLEOTIDE SEQUENCE [LARGE SCALE GENOMIC DNA]</scope>
    <source>
        <strain evidence="3 4">BDGP1</strain>
    </source>
</reference>
<sequence>MSKNPPKRIEDRDPKKVAFGARVRTKREQKGFTQAELGRMIGLSENSVVQYETGRAVPKTANFERLAEALGVSSRYLLTGDVPEELSKAQTEPELKALEIMRSIPPTQQGQVLDALRAIAGLTAAKK</sequence>
<feature type="domain" description="HTH cro/C1-type" evidence="2">
    <location>
        <begin position="23"/>
        <end position="77"/>
    </location>
</feature>
<dbReference type="SUPFAM" id="SSF47413">
    <property type="entry name" value="lambda repressor-like DNA-binding domains"/>
    <property type="match status" value="1"/>
</dbReference>
<dbReference type="InterPro" id="IPR050807">
    <property type="entry name" value="TransReg_Diox_bact_type"/>
</dbReference>
<dbReference type="SMART" id="SM00530">
    <property type="entry name" value="HTH_XRE"/>
    <property type="match status" value="1"/>
</dbReference>
<protein>
    <submittedName>
        <fullName evidence="3">Helix-turn-helix domain-containing protein</fullName>
    </submittedName>
</protein>
<organism evidence="3 4">
    <name type="scientific">Acetobacter tropicalis</name>
    <dbReference type="NCBI Taxonomy" id="104102"/>
    <lineage>
        <taxon>Bacteria</taxon>
        <taxon>Pseudomonadati</taxon>
        <taxon>Pseudomonadota</taxon>
        <taxon>Alphaproteobacteria</taxon>
        <taxon>Acetobacterales</taxon>
        <taxon>Acetobacteraceae</taxon>
        <taxon>Acetobacter</taxon>
    </lineage>
</organism>
<dbReference type="Proteomes" id="UP000220394">
    <property type="component" value="Chromosome"/>
</dbReference>
<dbReference type="PANTHER" id="PTHR46797:SF1">
    <property type="entry name" value="METHYLPHOSPHONATE SYNTHASE"/>
    <property type="match status" value="1"/>
</dbReference>
<dbReference type="InterPro" id="IPR001387">
    <property type="entry name" value="Cro/C1-type_HTH"/>
</dbReference>
<evidence type="ECO:0000259" key="2">
    <source>
        <dbReference type="PROSITE" id="PS50943"/>
    </source>
</evidence>
<dbReference type="PROSITE" id="PS50943">
    <property type="entry name" value="HTH_CROC1"/>
    <property type="match status" value="1"/>
</dbReference>
<dbReference type="GO" id="GO:0003700">
    <property type="term" value="F:DNA-binding transcription factor activity"/>
    <property type="evidence" value="ECO:0007669"/>
    <property type="project" value="TreeGrafter"/>
</dbReference>
<accession>A0A291PJH0</accession>
<evidence type="ECO:0000313" key="3">
    <source>
        <dbReference type="EMBL" id="ATJ91566.1"/>
    </source>
</evidence>
<evidence type="ECO:0000313" key="4">
    <source>
        <dbReference type="Proteomes" id="UP000220394"/>
    </source>
</evidence>
<dbReference type="KEGG" id="ato:CIW82_13550"/>
<dbReference type="GO" id="GO:0003677">
    <property type="term" value="F:DNA binding"/>
    <property type="evidence" value="ECO:0007669"/>
    <property type="project" value="UniProtKB-KW"/>
</dbReference>
<proteinExistence type="predicted"/>